<dbReference type="Proteomes" id="UP000009168">
    <property type="component" value="Unassembled WGS sequence"/>
</dbReference>
<reference evidence="5" key="1">
    <citation type="journal article" date="2006" name="PLoS Biol.">
        <title>Macronuclear genome sequence of the ciliate Tetrahymena thermophila, a model eukaryote.</title>
        <authorList>
            <person name="Eisen J.A."/>
            <person name="Coyne R.S."/>
            <person name="Wu M."/>
            <person name="Wu D."/>
            <person name="Thiagarajan M."/>
            <person name="Wortman J.R."/>
            <person name="Badger J.H."/>
            <person name="Ren Q."/>
            <person name="Amedeo P."/>
            <person name="Jones K.M."/>
            <person name="Tallon L.J."/>
            <person name="Delcher A.L."/>
            <person name="Salzberg S.L."/>
            <person name="Silva J.C."/>
            <person name="Haas B.J."/>
            <person name="Majoros W.H."/>
            <person name="Farzad M."/>
            <person name="Carlton J.M."/>
            <person name="Smith R.K. Jr."/>
            <person name="Garg J."/>
            <person name="Pearlman R.E."/>
            <person name="Karrer K.M."/>
            <person name="Sun L."/>
            <person name="Manning G."/>
            <person name="Elde N.C."/>
            <person name="Turkewitz A.P."/>
            <person name="Asai D.J."/>
            <person name="Wilkes D.E."/>
            <person name="Wang Y."/>
            <person name="Cai H."/>
            <person name="Collins K."/>
            <person name="Stewart B.A."/>
            <person name="Lee S.R."/>
            <person name="Wilamowska K."/>
            <person name="Weinberg Z."/>
            <person name="Ruzzo W.L."/>
            <person name="Wloga D."/>
            <person name="Gaertig J."/>
            <person name="Frankel J."/>
            <person name="Tsao C.-C."/>
            <person name="Gorovsky M.A."/>
            <person name="Keeling P.J."/>
            <person name="Waller R.F."/>
            <person name="Patron N.J."/>
            <person name="Cherry J.M."/>
            <person name="Stover N.A."/>
            <person name="Krieger C.J."/>
            <person name="del Toro C."/>
            <person name="Ryder H.F."/>
            <person name="Williamson S.C."/>
            <person name="Barbeau R.A."/>
            <person name="Hamilton E.P."/>
            <person name="Orias E."/>
        </authorList>
    </citation>
    <scope>NUCLEOTIDE SEQUENCE [LARGE SCALE GENOMIC DNA]</scope>
    <source>
        <strain evidence="5">SB210</strain>
    </source>
</reference>
<dbReference type="PANTHER" id="PTHR23160">
    <property type="entry name" value="SYNAPTONEMAL COMPLEX PROTEIN-RELATED"/>
    <property type="match status" value="1"/>
</dbReference>
<accession>Q22GI1</accession>
<dbReference type="InterPro" id="IPR011990">
    <property type="entry name" value="TPR-like_helical_dom_sf"/>
</dbReference>
<evidence type="ECO:0000256" key="3">
    <source>
        <dbReference type="SAM" id="MobiDB-lite"/>
    </source>
</evidence>
<evidence type="ECO:0000256" key="2">
    <source>
        <dbReference type="SAM" id="Coils"/>
    </source>
</evidence>
<evidence type="ECO:0000313" key="5">
    <source>
        <dbReference type="Proteomes" id="UP000009168"/>
    </source>
</evidence>
<dbReference type="PANTHER" id="PTHR23160:SF19">
    <property type="entry name" value="MYOSIN HEAVY CHAIN-RELATED PROTEIN"/>
    <property type="match status" value="1"/>
</dbReference>
<name>Q22GI1_TETTS</name>
<dbReference type="EMBL" id="GG662460">
    <property type="protein sequence ID" value="EAR84350.2"/>
    <property type="molecule type" value="Genomic_DNA"/>
</dbReference>
<dbReference type="HOGENOM" id="CLU_245363_0_0_1"/>
<feature type="coiled-coil region" evidence="2">
    <location>
        <begin position="832"/>
        <end position="982"/>
    </location>
</feature>
<organism evidence="4 5">
    <name type="scientific">Tetrahymena thermophila (strain SB210)</name>
    <dbReference type="NCBI Taxonomy" id="312017"/>
    <lineage>
        <taxon>Eukaryota</taxon>
        <taxon>Sar</taxon>
        <taxon>Alveolata</taxon>
        <taxon>Ciliophora</taxon>
        <taxon>Intramacronucleata</taxon>
        <taxon>Oligohymenophorea</taxon>
        <taxon>Hymenostomatida</taxon>
        <taxon>Tetrahymenina</taxon>
        <taxon>Tetrahymenidae</taxon>
        <taxon>Tetrahymena</taxon>
    </lineage>
</organism>
<proteinExistence type="predicted"/>
<dbReference type="RefSeq" id="XP_001032013.2">
    <property type="nucleotide sequence ID" value="XM_001032013.2"/>
</dbReference>
<feature type="region of interest" description="Disordered" evidence="3">
    <location>
        <begin position="464"/>
        <end position="495"/>
    </location>
</feature>
<sequence>MSKSIIKTRKLDYKKVYKSLEDQQFDDKITQNDKQTSSRASENIPQYIESNSSDKISANIDYQNSQLNELNSKLIKSKYQTNTQFIQNSSYQLNPPSKQGKPSNIQKQNNSAFYQSKDKSSRQQSYKNLHQTKTAEFEKQNDQFSGDTTFHTAIQILKKNISKGHQVEVLEKFIRGEDDLDNFEEVIRALNEAAKEYLLNKDKQKAMQIINFSYETCIIEKVQIELQAETMLNYCQIAKKNKEYNSSIQIIHKCINLYQDHPLLINIGVAYNIYSQILRKQNKLREALEMAKKAIFYSEQKCKLLAKRNGNSDIQDEYAQNLENELQIQIAAAYYNQALCEATLLNKKNAIALIQSAIVKVSQILGQSNPITIKYAQKLKQISSNQQNNQEREERTFSGYQSETIYSNTSSFNKKNNSNQVIGVTFNENINDEYNSILYNKSNKSINQHLSQNNDLEETRNLNNIRQRPGSSSGISQTLRIQTQQQRPQSGKSNLGKKLFISKRSLLKNKTNDQISTLKNLLKQDQLHNETKPFMYQDFSYISPTMVQKNNLMTSKSIEAEFFQESKESQYVDKIRFLSETVKSLQQDIEKLKRQNGYLQIKIFDHENSNSKVIQTNKQVNHLNIQIEDMQKRFNELKEKNEKCEKEHFGEIDKLQSALRDRSEVLKKVLENSQQEVQKYEERIQKLMTEQEKKQRQVNDQICTFELTNSKNQLQINTLKSQIQEMIESHAVAQQNKDKEIQKLNSSLQQQEEHYSSELQKYQKNQQEISEQVKKTNQLELELKKLKEEKELVDQALFRYRNQTTDLTEETSSLQQKLSEANTESKSKDVVIEQLQEKLKVFQNLKEQLTDNSKANDELQKEKKDLNSQLNRIQEENKRLQNLLQDAQKDNDEKEKLLEIQKNINKTSEINQEETLKQENNKLKEKLSILTNENEQLKAQLQGAIIDRNQDKILIAQLQLDIKETEEKYRDLEQNVNLMKKNNATFNDIRTKQIYSDEDDESHNDLQIRKSINNLPQEQSNINEQEKNLDDSIANIQNSLNVNKNKKILILQQFDNGFNALIDFSFHCQNHILSVEKKGEHLITINIHQDILQVFYTSKNFFIFSKILRRFAANFLQNSNGQIAEEFIFDVDEMTFKYAHNQIKYENSYIKHMIQQLPEQVIKIFSEYSFFSNEASDQKLIELSQKKITESEVKEKKTISFGEAMVNCDQLQEKVPVKFIYDVKKQVLNIQPANPQIQGMRVSIKKEDTQQWIVQNKLISLDKQIRAIKMEHVRFLKSSIKRYHLVNRVFSTYISLSQYDQKVHGILTIFKGIQNSFVYIKTLHKEQNYKSFYQISMNDKSFEKLKEISKQYIIDQCQFNYSKGIIWMKKDLGIINIYPNLTNVIHTDLIKITQEEIFIIRQKKGLKDENFIRDESSDTQYDTIQIVVKIVDNQLIVQPLWDLPIAPLHKKVEPTQNEEQIKELSKILVQKIKVDYDTQKNQLCLILNDQINNSECSKQKPSNIYKLDCLNKTLRKTRNNINTAHLAYIDVIEVPDHTAKSTCKLQILLNTRTNEYLIRSYLKQVHEIKIPAHNLSKEKLLNLYYFYYEQNTIKYLRKQILEKVIFQMRRFKIMNKLKFYQIKTKAGQYGDLILFQGIKSTMIILKIMFQNKKDQVRKLFVIQETNLEHIIENINEIIQLLNQHIVNIYLVLSYRQVENQEFQFYSIAALWDQHNKEIILKPDDLSIPPVIFKKPKLSYRQALFQGEELLEQAILYKDPQTGLNRIDI</sequence>
<protein>
    <recommendedName>
        <fullName evidence="6">Tetratricopeptide repeat protein</fullName>
    </recommendedName>
</protein>
<dbReference type="GeneID" id="7823588"/>
<gene>
    <name evidence="4" type="ORF">TTHERM_00703420</name>
</gene>
<evidence type="ECO:0000313" key="4">
    <source>
        <dbReference type="EMBL" id="EAR84350.2"/>
    </source>
</evidence>
<keyword evidence="1 2" id="KW-0175">Coiled coil</keyword>
<evidence type="ECO:0008006" key="6">
    <source>
        <dbReference type="Google" id="ProtNLM"/>
    </source>
</evidence>
<feature type="compositionally biased region" description="Polar residues" evidence="3">
    <location>
        <begin position="464"/>
        <end position="493"/>
    </location>
</feature>
<dbReference type="SUPFAM" id="SSF48452">
    <property type="entry name" value="TPR-like"/>
    <property type="match status" value="1"/>
</dbReference>
<evidence type="ECO:0000256" key="1">
    <source>
        <dbReference type="ARBA" id="ARBA00023054"/>
    </source>
</evidence>
<dbReference type="KEGG" id="tet:TTHERM_00703420"/>
<keyword evidence="5" id="KW-1185">Reference proteome</keyword>
<dbReference type="InParanoid" id="Q22GI1"/>
<feature type="coiled-coil region" evidence="2">
    <location>
        <begin position="575"/>
        <end position="803"/>
    </location>
</feature>